<dbReference type="NCBIfam" id="TIGR01444">
    <property type="entry name" value="fkbM_fam"/>
    <property type="match status" value="1"/>
</dbReference>
<dbReference type="EMBL" id="CACRTZ010000037">
    <property type="protein sequence ID" value="VYU76331.1"/>
    <property type="molecule type" value="Genomic_DNA"/>
</dbReference>
<dbReference type="SUPFAM" id="SSF53335">
    <property type="entry name" value="S-adenosyl-L-methionine-dependent methyltransferases"/>
    <property type="match status" value="1"/>
</dbReference>
<feature type="domain" description="Methyltransferase FkbM" evidence="1">
    <location>
        <begin position="203"/>
        <end position="323"/>
    </location>
</feature>
<dbReference type="PANTHER" id="PTHR34203">
    <property type="entry name" value="METHYLTRANSFERASE, FKBM FAMILY PROTEIN"/>
    <property type="match status" value="1"/>
</dbReference>
<proteinExistence type="predicted"/>
<name>A0A6N3HIT8_9ENTR</name>
<sequence>MTSEHTGPVQQLCEAFLSGNSPRYVFGTTPYAASILENIKVDGVIDDFTGLTEFSGVPVVKLSSVPDNAIVVSAIVDDRPVTINRLLQGKGLQTIDFFAFKNNVPFPLQECAFVPSPAFREEYASHSDKYHQVFARLADDASRETFKRLVDFRLNENLAVMEYFSFRPQESYFEPFVELRPGSTFIDAGSFDGETSRQFIRCCPDYRSIHIFEPEPGQIEAIRHAFKDTAGVTIHACGVSNKKETLTFTSSGSWSHLDENGDIQIYVDTIDGVVDEPVTFIKMDIEGHEYAALEGARKTITTHHPALAICAYHRVDDFWKLPELVFSMRADYKLYMRHYTEGVLETVFYFIPQ</sequence>
<dbReference type="InterPro" id="IPR052514">
    <property type="entry name" value="SAM-dependent_MTase"/>
</dbReference>
<dbReference type="Pfam" id="PF05050">
    <property type="entry name" value="Methyltransf_21"/>
    <property type="match status" value="1"/>
</dbReference>
<dbReference type="RefSeq" id="WP_156567269.1">
    <property type="nucleotide sequence ID" value="NZ_CACRTZ010000037.1"/>
</dbReference>
<accession>A0A6N3HIT8</accession>
<dbReference type="AlphaFoldDB" id="A0A6N3HIT8"/>
<organism evidence="2">
    <name type="scientific">Phytobacter massiliensis</name>
    <dbReference type="NCBI Taxonomy" id="1485952"/>
    <lineage>
        <taxon>Bacteria</taxon>
        <taxon>Pseudomonadati</taxon>
        <taxon>Pseudomonadota</taxon>
        <taxon>Gammaproteobacteria</taxon>
        <taxon>Enterobacterales</taxon>
        <taxon>Enterobacteriaceae</taxon>
        <taxon>Phytobacter</taxon>
    </lineage>
</organism>
<dbReference type="InterPro" id="IPR029063">
    <property type="entry name" value="SAM-dependent_MTases_sf"/>
</dbReference>
<gene>
    <name evidence="2" type="ORF">EMLFYP7_03998</name>
</gene>
<dbReference type="InterPro" id="IPR006342">
    <property type="entry name" value="FkbM_mtfrase"/>
</dbReference>
<dbReference type="PANTHER" id="PTHR34203:SF15">
    <property type="entry name" value="SLL1173 PROTEIN"/>
    <property type="match status" value="1"/>
</dbReference>
<evidence type="ECO:0000313" key="2">
    <source>
        <dbReference type="EMBL" id="VYU76331.1"/>
    </source>
</evidence>
<dbReference type="Gene3D" id="3.40.50.150">
    <property type="entry name" value="Vaccinia Virus protein VP39"/>
    <property type="match status" value="1"/>
</dbReference>
<evidence type="ECO:0000259" key="1">
    <source>
        <dbReference type="Pfam" id="PF05050"/>
    </source>
</evidence>
<protein>
    <recommendedName>
        <fullName evidence="1">Methyltransferase FkbM domain-containing protein</fullName>
    </recommendedName>
</protein>
<reference evidence="2" key="1">
    <citation type="submission" date="2019-11" db="EMBL/GenBank/DDBJ databases">
        <authorList>
            <person name="Feng L."/>
        </authorList>
    </citation>
    <scope>NUCLEOTIDE SEQUENCE</scope>
    <source>
        <strain evidence="2">EMassiliensisLFYP7</strain>
    </source>
</reference>